<evidence type="ECO:0000313" key="10">
    <source>
        <dbReference type="Proteomes" id="UP000178449"/>
    </source>
</evidence>
<dbReference type="NCBIfam" id="TIGR01727">
    <property type="entry name" value="oligo_HPY"/>
    <property type="match status" value="1"/>
</dbReference>
<dbReference type="InterPro" id="IPR050388">
    <property type="entry name" value="ABC_Ni/Peptide_Import"/>
</dbReference>
<evidence type="ECO:0000256" key="5">
    <source>
        <dbReference type="ARBA" id="ARBA00022741"/>
    </source>
</evidence>
<dbReference type="GO" id="GO:0055085">
    <property type="term" value="P:transmembrane transport"/>
    <property type="evidence" value="ECO:0007669"/>
    <property type="project" value="UniProtKB-ARBA"/>
</dbReference>
<dbReference type="Gene3D" id="3.40.50.300">
    <property type="entry name" value="P-loop containing nucleotide triphosphate hydrolases"/>
    <property type="match status" value="1"/>
</dbReference>
<dbReference type="PROSITE" id="PS50893">
    <property type="entry name" value="ABC_TRANSPORTER_2"/>
    <property type="match status" value="1"/>
</dbReference>
<dbReference type="InterPro" id="IPR003593">
    <property type="entry name" value="AAA+_ATPase"/>
</dbReference>
<dbReference type="CDD" id="cd03257">
    <property type="entry name" value="ABC_NikE_OppD_transporters"/>
    <property type="match status" value="1"/>
</dbReference>
<reference evidence="9 10" key="1">
    <citation type="journal article" date="2016" name="Nat. Commun.">
        <title>Thousands of microbial genomes shed light on interconnected biogeochemical processes in an aquifer system.</title>
        <authorList>
            <person name="Anantharaman K."/>
            <person name="Brown C.T."/>
            <person name="Hug L.A."/>
            <person name="Sharon I."/>
            <person name="Castelle C.J."/>
            <person name="Probst A.J."/>
            <person name="Thomas B.C."/>
            <person name="Singh A."/>
            <person name="Wilkins M.J."/>
            <person name="Karaoz U."/>
            <person name="Brodie E.L."/>
            <person name="Williams K.H."/>
            <person name="Hubbard S.S."/>
            <person name="Banfield J.F."/>
        </authorList>
    </citation>
    <scope>NUCLEOTIDE SEQUENCE [LARGE SCALE GENOMIC DNA]</scope>
</reference>
<name>A0A1F6G582_9PROT</name>
<evidence type="ECO:0000256" key="6">
    <source>
        <dbReference type="ARBA" id="ARBA00022840"/>
    </source>
</evidence>
<dbReference type="InterPro" id="IPR003439">
    <property type="entry name" value="ABC_transporter-like_ATP-bd"/>
</dbReference>
<comment type="caution">
    <text evidence="9">The sequence shown here is derived from an EMBL/GenBank/DDBJ whole genome shotgun (WGS) entry which is preliminary data.</text>
</comment>
<keyword evidence="7" id="KW-0472">Membrane</keyword>
<evidence type="ECO:0000259" key="8">
    <source>
        <dbReference type="PROSITE" id="PS50893"/>
    </source>
</evidence>
<gene>
    <name evidence="9" type="ORF">A2527_13345</name>
</gene>
<dbReference type="GO" id="GO:0016887">
    <property type="term" value="F:ATP hydrolysis activity"/>
    <property type="evidence" value="ECO:0007669"/>
    <property type="project" value="InterPro"/>
</dbReference>
<dbReference type="PROSITE" id="PS00211">
    <property type="entry name" value="ABC_TRANSPORTER_1"/>
    <property type="match status" value="1"/>
</dbReference>
<evidence type="ECO:0000256" key="2">
    <source>
        <dbReference type="ARBA" id="ARBA00005417"/>
    </source>
</evidence>
<evidence type="ECO:0000256" key="7">
    <source>
        <dbReference type="ARBA" id="ARBA00023136"/>
    </source>
</evidence>
<dbReference type="PANTHER" id="PTHR43297:SF2">
    <property type="entry name" value="DIPEPTIDE TRANSPORT ATP-BINDING PROTEIN DPPD"/>
    <property type="match status" value="1"/>
</dbReference>
<dbReference type="AlphaFoldDB" id="A0A1F6G582"/>
<evidence type="ECO:0000256" key="3">
    <source>
        <dbReference type="ARBA" id="ARBA00022448"/>
    </source>
</evidence>
<dbReference type="Pfam" id="PF00005">
    <property type="entry name" value="ABC_tran"/>
    <property type="match status" value="1"/>
</dbReference>
<keyword evidence="3" id="KW-0813">Transport</keyword>
<keyword evidence="6" id="KW-0067">ATP-binding</keyword>
<keyword evidence="4" id="KW-1003">Cell membrane</keyword>
<dbReference type="FunFam" id="3.40.50.300:FF:000016">
    <property type="entry name" value="Oligopeptide ABC transporter ATP-binding component"/>
    <property type="match status" value="1"/>
</dbReference>
<dbReference type="InterPro" id="IPR013563">
    <property type="entry name" value="Oligopep_ABC_C"/>
</dbReference>
<evidence type="ECO:0000256" key="4">
    <source>
        <dbReference type="ARBA" id="ARBA00022475"/>
    </source>
</evidence>
<dbReference type="STRING" id="1817772.A2527_13345"/>
<protein>
    <recommendedName>
        <fullName evidence="8">ABC transporter domain-containing protein</fullName>
    </recommendedName>
</protein>
<organism evidence="9 10">
    <name type="scientific">Candidatus Lambdaproteobacteria bacterium RIFOXYD2_FULL_50_16</name>
    <dbReference type="NCBI Taxonomy" id="1817772"/>
    <lineage>
        <taxon>Bacteria</taxon>
        <taxon>Pseudomonadati</taxon>
        <taxon>Pseudomonadota</taxon>
        <taxon>Candidatus Lambdaproteobacteria</taxon>
    </lineage>
</organism>
<proteinExistence type="inferred from homology"/>
<sequence>MKSLLQVKNLTTSFEIDGQWHQVVKGVSFGVRAGECLGIIGESGCGKSVTSLSLMRLIPKPWGRIDQGEVWLEGTEVMGLPPEAFRKLRGQKLAMIFQDPMTSLNPVLTIGEQLFEVLRRQPSPFDLISQAAALLDEVGIADGLTRLKSYPHQLSGGMKQRVMIAMALAARPQVLIADEPTTALDVTIQAQVLALLKSLQARHQMALILITHDLGVVAQVCDHTLVMYGGKAVEQAPTEKLFKSPKHPYTVGLLASIKSLAQPGNKRLATIPGMVPQPGQFGAGCVFSGRCRSCQDRCLTQSPPLEKDGEHSWSCFYPQGA</sequence>
<dbReference type="SUPFAM" id="SSF52540">
    <property type="entry name" value="P-loop containing nucleoside triphosphate hydrolases"/>
    <property type="match status" value="1"/>
</dbReference>
<dbReference type="GO" id="GO:0005524">
    <property type="term" value="F:ATP binding"/>
    <property type="evidence" value="ECO:0007669"/>
    <property type="project" value="UniProtKB-KW"/>
</dbReference>
<comment type="subcellular location">
    <subcellularLocation>
        <location evidence="1">Cell inner membrane</location>
        <topology evidence="1">Peripheral membrane protein</topology>
    </subcellularLocation>
</comment>
<accession>A0A1F6G582</accession>
<keyword evidence="5" id="KW-0547">Nucleotide-binding</keyword>
<comment type="similarity">
    <text evidence="2">Belongs to the ABC transporter superfamily.</text>
</comment>
<dbReference type="InterPro" id="IPR017871">
    <property type="entry name" value="ABC_transporter-like_CS"/>
</dbReference>
<dbReference type="SMART" id="SM00382">
    <property type="entry name" value="AAA"/>
    <property type="match status" value="1"/>
</dbReference>
<dbReference type="PANTHER" id="PTHR43297">
    <property type="entry name" value="OLIGOPEPTIDE TRANSPORT ATP-BINDING PROTEIN APPD"/>
    <property type="match status" value="1"/>
</dbReference>
<dbReference type="InterPro" id="IPR027417">
    <property type="entry name" value="P-loop_NTPase"/>
</dbReference>
<dbReference type="Pfam" id="PF08352">
    <property type="entry name" value="oligo_HPY"/>
    <property type="match status" value="1"/>
</dbReference>
<feature type="domain" description="ABC transporter" evidence="8">
    <location>
        <begin position="5"/>
        <end position="254"/>
    </location>
</feature>
<dbReference type="EMBL" id="MFNE01000052">
    <property type="protein sequence ID" value="OGG93232.1"/>
    <property type="molecule type" value="Genomic_DNA"/>
</dbReference>
<dbReference type="GO" id="GO:0015833">
    <property type="term" value="P:peptide transport"/>
    <property type="evidence" value="ECO:0007669"/>
    <property type="project" value="InterPro"/>
</dbReference>
<dbReference type="Proteomes" id="UP000178449">
    <property type="component" value="Unassembled WGS sequence"/>
</dbReference>
<dbReference type="GO" id="GO:0005886">
    <property type="term" value="C:plasma membrane"/>
    <property type="evidence" value="ECO:0007669"/>
    <property type="project" value="UniProtKB-SubCell"/>
</dbReference>
<evidence type="ECO:0000313" key="9">
    <source>
        <dbReference type="EMBL" id="OGG93232.1"/>
    </source>
</evidence>
<evidence type="ECO:0000256" key="1">
    <source>
        <dbReference type="ARBA" id="ARBA00004417"/>
    </source>
</evidence>